<evidence type="ECO:0000256" key="2">
    <source>
        <dbReference type="ARBA" id="ARBA00024438"/>
    </source>
</evidence>
<evidence type="ECO:0000313" key="6">
    <source>
        <dbReference type="Proteomes" id="UP001437460"/>
    </source>
</evidence>
<dbReference type="RefSeq" id="WP_177292225.1">
    <property type="nucleotide sequence ID" value="NZ_JBBMFJ010000004.1"/>
</dbReference>
<evidence type="ECO:0000256" key="1">
    <source>
        <dbReference type="ARBA" id="ARBA00024353"/>
    </source>
</evidence>
<evidence type="ECO:0000256" key="3">
    <source>
        <dbReference type="SAM" id="Phobius"/>
    </source>
</evidence>
<dbReference type="Gene3D" id="1.10.10.1320">
    <property type="entry name" value="Anti-sigma factor, zinc-finger domain"/>
    <property type="match status" value="1"/>
</dbReference>
<organism evidence="5 6">
    <name type="scientific">Ventrimonas faecis</name>
    <dbReference type="NCBI Taxonomy" id="3133170"/>
    <lineage>
        <taxon>Bacteria</taxon>
        <taxon>Bacillati</taxon>
        <taxon>Bacillota</taxon>
        <taxon>Clostridia</taxon>
        <taxon>Lachnospirales</taxon>
        <taxon>Lachnospiraceae</taxon>
        <taxon>Ventrimonas</taxon>
    </lineage>
</organism>
<sequence length="113" mass="13045">MASCREIEKMVMPYINHQLDETQLEQFLKHVKNCPACREELEIYYTVSVGLRQLDSGNGVYDITGSLEESMENAWLTVRTARLRKVICYAANTLNVASVLIMLFMQIRIWIQG</sequence>
<keyword evidence="6" id="KW-1185">Reference proteome</keyword>
<evidence type="ECO:0000259" key="4">
    <source>
        <dbReference type="Pfam" id="PF13490"/>
    </source>
</evidence>
<keyword evidence="3" id="KW-0472">Membrane</keyword>
<comment type="caution">
    <text evidence="5">The sequence shown here is derived from an EMBL/GenBank/DDBJ whole genome shotgun (WGS) entry which is preliminary data.</text>
</comment>
<name>A0ABV1HIR0_9FIRM</name>
<feature type="transmembrane region" description="Helical" evidence="3">
    <location>
        <begin position="86"/>
        <end position="111"/>
    </location>
</feature>
<keyword evidence="3" id="KW-0812">Transmembrane</keyword>
<accession>A0ABV1HIR0</accession>
<comment type="similarity">
    <text evidence="1">Belongs to the zinc-associated anti-sigma factor (ZAS) superfamily. Anti-sigma-W factor family.</text>
</comment>
<protein>
    <recommendedName>
        <fullName evidence="2">Anti-sigma-W factor RsiW</fullName>
    </recommendedName>
</protein>
<gene>
    <name evidence="5" type="ORF">WMO41_03260</name>
</gene>
<evidence type="ECO:0000313" key="5">
    <source>
        <dbReference type="EMBL" id="MEQ2562197.1"/>
    </source>
</evidence>
<feature type="domain" description="Putative zinc-finger" evidence="4">
    <location>
        <begin position="4"/>
        <end position="38"/>
    </location>
</feature>
<dbReference type="InterPro" id="IPR027383">
    <property type="entry name" value="Znf_put"/>
</dbReference>
<dbReference type="Proteomes" id="UP001437460">
    <property type="component" value="Unassembled WGS sequence"/>
</dbReference>
<keyword evidence="3" id="KW-1133">Transmembrane helix</keyword>
<dbReference type="InterPro" id="IPR041916">
    <property type="entry name" value="Anti_sigma_zinc_sf"/>
</dbReference>
<dbReference type="EMBL" id="JBBMFJ010000004">
    <property type="protein sequence ID" value="MEQ2562197.1"/>
    <property type="molecule type" value="Genomic_DNA"/>
</dbReference>
<reference evidence="5 6" key="1">
    <citation type="submission" date="2024-03" db="EMBL/GenBank/DDBJ databases">
        <title>Human intestinal bacterial collection.</title>
        <authorList>
            <person name="Pauvert C."/>
            <person name="Hitch T.C.A."/>
            <person name="Clavel T."/>
        </authorList>
    </citation>
    <scope>NUCLEOTIDE SEQUENCE [LARGE SCALE GENOMIC DNA]</scope>
    <source>
        <strain evidence="5 6">CLA-AP-H27</strain>
    </source>
</reference>
<dbReference type="Pfam" id="PF13490">
    <property type="entry name" value="zf-HC2"/>
    <property type="match status" value="1"/>
</dbReference>
<proteinExistence type="inferred from homology"/>